<proteinExistence type="predicted"/>
<dbReference type="Proteomes" id="UP000823775">
    <property type="component" value="Unassembled WGS sequence"/>
</dbReference>
<evidence type="ECO:0000313" key="2">
    <source>
        <dbReference type="EMBL" id="MCE3049295.1"/>
    </source>
</evidence>
<accession>A0ABS8WIF4</accession>
<feature type="compositionally biased region" description="Basic and acidic residues" evidence="1">
    <location>
        <begin position="1"/>
        <end position="10"/>
    </location>
</feature>
<comment type="caution">
    <text evidence="2">The sequence shown here is derived from an EMBL/GenBank/DDBJ whole genome shotgun (WGS) entry which is preliminary data.</text>
</comment>
<feature type="non-terminal residue" evidence="2">
    <location>
        <position position="1"/>
    </location>
</feature>
<evidence type="ECO:0000256" key="1">
    <source>
        <dbReference type="SAM" id="MobiDB-lite"/>
    </source>
</evidence>
<feature type="region of interest" description="Disordered" evidence="1">
    <location>
        <begin position="1"/>
        <end position="37"/>
    </location>
</feature>
<keyword evidence="3" id="KW-1185">Reference proteome</keyword>
<sequence length="71" mass="7594">SEEWRPESKRNKSQVHESLVGEGGSFAGDKPGHGVGSGLNVLGKVRVSRSGFSVAVVAARRLVRHRLESPT</sequence>
<organism evidence="2 3">
    <name type="scientific">Datura stramonium</name>
    <name type="common">Jimsonweed</name>
    <name type="synonym">Common thornapple</name>
    <dbReference type="NCBI Taxonomy" id="4076"/>
    <lineage>
        <taxon>Eukaryota</taxon>
        <taxon>Viridiplantae</taxon>
        <taxon>Streptophyta</taxon>
        <taxon>Embryophyta</taxon>
        <taxon>Tracheophyta</taxon>
        <taxon>Spermatophyta</taxon>
        <taxon>Magnoliopsida</taxon>
        <taxon>eudicotyledons</taxon>
        <taxon>Gunneridae</taxon>
        <taxon>Pentapetalae</taxon>
        <taxon>asterids</taxon>
        <taxon>lamiids</taxon>
        <taxon>Solanales</taxon>
        <taxon>Solanaceae</taxon>
        <taxon>Solanoideae</taxon>
        <taxon>Datureae</taxon>
        <taxon>Datura</taxon>
    </lineage>
</organism>
<evidence type="ECO:0000313" key="3">
    <source>
        <dbReference type="Proteomes" id="UP000823775"/>
    </source>
</evidence>
<feature type="non-terminal residue" evidence="2">
    <location>
        <position position="71"/>
    </location>
</feature>
<protein>
    <submittedName>
        <fullName evidence="2">Uncharacterized protein</fullName>
    </submittedName>
</protein>
<reference evidence="2 3" key="1">
    <citation type="journal article" date="2021" name="BMC Genomics">
        <title>Datura genome reveals duplications of psychoactive alkaloid biosynthetic genes and high mutation rate following tissue culture.</title>
        <authorList>
            <person name="Rajewski A."/>
            <person name="Carter-House D."/>
            <person name="Stajich J."/>
            <person name="Litt A."/>
        </authorList>
    </citation>
    <scope>NUCLEOTIDE SEQUENCE [LARGE SCALE GENOMIC DNA]</scope>
    <source>
        <strain evidence="2">AR-01</strain>
    </source>
</reference>
<gene>
    <name evidence="2" type="ORF">HAX54_044558</name>
</gene>
<name>A0ABS8WIF4_DATST</name>
<dbReference type="EMBL" id="JACEIK010006804">
    <property type="protein sequence ID" value="MCE3049295.1"/>
    <property type="molecule type" value="Genomic_DNA"/>
</dbReference>